<keyword evidence="1" id="KW-0472">Membrane</keyword>
<keyword evidence="1" id="KW-0812">Transmembrane</keyword>
<evidence type="ECO:0008006" key="4">
    <source>
        <dbReference type="Google" id="ProtNLM"/>
    </source>
</evidence>
<reference evidence="2" key="1">
    <citation type="submission" date="2021-01" db="EMBL/GenBank/DDBJ databases">
        <title>Active Sulfur Cycling in an Early Earth Analoge.</title>
        <authorList>
            <person name="Hahn C.R."/>
            <person name="Youssef N.H."/>
            <person name="Elshahed M."/>
        </authorList>
    </citation>
    <scope>NUCLEOTIDE SEQUENCE</scope>
    <source>
        <strain evidence="2">Zod_Metabat.1151</strain>
    </source>
</reference>
<evidence type="ECO:0000256" key="1">
    <source>
        <dbReference type="SAM" id="Phobius"/>
    </source>
</evidence>
<evidence type="ECO:0000313" key="3">
    <source>
        <dbReference type="Proteomes" id="UP000809243"/>
    </source>
</evidence>
<organism evidence="2 3">
    <name type="scientific">Candidatus Iainarchaeum sp</name>
    <dbReference type="NCBI Taxonomy" id="3101447"/>
    <lineage>
        <taxon>Archaea</taxon>
        <taxon>Candidatus Iainarchaeota</taxon>
        <taxon>Candidatus Iainarchaeia</taxon>
        <taxon>Candidatus Iainarchaeales</taxon>
        <taxon>Candidatus Iainarchaeaceae</taxon>
        <taxon>Candidatus Iainarchaeum</taxon>
    </lineage>
</organism>
<proteinExistence type="predicted"/>
<dbReference type="Proteomes" id="UP000809243">
    <property type="component" value="Unassembled WGS sequence"/>
</dbReference>
<keyword evidence="1" id="KW-1133">Transmembrane helix</keyword>
<name>A0A939C7C2_9ARCH</name>
<sequence length="138" mass="14208">MQKGQISLEFIIAIVVALVVFGSISVVATSMIEMQKASSVRQQLDSVGNGLAAIISTSAVLDDADTALVSYSIPKIAVPGEKELQACNISIDNETGTITLSYSAGMNAVVEKAFVNPSGMAITPESATCGGILIITKS</sequence>
<feature type="transmembrane region" description="Helical" evidence="1">
    <location>
        <begin position="6"/>
        <end position="32"/>
    </location>
</feature>
<gene>
    <name evidence="2" type="ORF">JW744_03480</name>
</gene>
<dbReference type="AlphaFoldDB" id="A0A939C7C2"/>
<evidence type="ECO:0000313" key="2">
    <source>
        <dbReference type="EMBL" id="MBN2067504.1"/>
    </source>
</evidence>
<accession>A0A939C7C2</accession>
<protein>
    <recommendedName>
        <fullName evidence="4">Class III signal peptide-containing protein</fullName>
    </recommendedName>
</protein>
<comment type="caution">
    <text evidence="2">The sequence shown here is derived from an EMBL/GenBank/DDBJ whole genome shotgun (WGS) entry which is preliminary data.</text>
</comment>
<dbReference type="EMBL" id="JAFGDB010000058">
    <property type="protein sequence ID" value="MBN2067504.1"/>
    <property type="molecule type" value="Genomic_DNA"/>
</dbReference>